<accession>A0A2K3DAI4</accession>
<dbReference type="Pfam" id="PF04113">
    <property type="entry name" value="Gpi16"/>
    <property type="match status" value="2"/>
</dbReference>
<dbReference type="InterPro" id="IPR007245">
    <property type="entry name" value="PIG-T"/>
</dbReference>
<gene>
    <name evidence="4" type="ORF">CHLRE_10g441100v5</name>
</gene>
<evidence type="ECO:0008006" key="6">
    <source>
        <dbReference type="Google" id="ProtNLM"/>
    </source>
</evidence>
<evidence type="ECO:0000256" key="2">
    <source>
        <dbReference type="SAM" id="Phobius"/>
    </source>
</evidence>
<dbReference type="InParanoid" id="A0A2K3DAI4"/>
<dbReference type="PANTHER" id="PTHR12959">
    <property type="entry name" value="GPI TRANSAMIDASE COMPONENT PIG-T-RELATED"/>
    <property type="match status" value="1"/>
</dbReference>
<dbReference type="RefSeq" id="XP_042920192.1">
    <property type="nucleotide sequence ID" value="XM_043066795.1"/>
</dbReference>
<feature type="region of interest" description="Disordered" evidence="1">
    <location>
        <begin position="322"/>
        <end position="348"/>
    </location>
</feature>
<keyword evidence="2" id="KW-0472">Membrane</keyword>
<dbReference type="OMA" id="NHGHYIG"/>
<dbReference type="AlphaFoldDB" id="A0A2K3DAI4"/>
<dbReference type="EMBL" id="CM008971">
    <property type="protein sequence ID" value="PNW77539.1"/>
    <property type="molecule type" value="Genomic_DNA"/>
</dbReference>
<keyword evidence="2" id="KW-0812">Transmembrane</keyword>
<feature type="signal peptide" evidence="3">
    <location>
        <begin position="1"/>
        <end position="25"/>
    </location>
</feature>
<dbReference type="GO" id="GO:0042765">
    <property type="term" value="C:GPI-anchor transamidase complex"/>
    <property type="evidence" value="ECO:0000318"/>
    <property type="project" value="GO_Central"/>
</dbReference>
<sequence length="766" mass="79230">MCTRSGVSAAAALVVALLLAGEAAAQDVFSEEALAAWLGPSHLMVHLRFDQATTASRLHVSFPHAMQHLATALPLQSAELHLTAGRWRYGEWGWPLVPAKPVGAVLDATFLTGANSTEAGSSSGGGVGGSAGLEAHWSALVHALSGLSCASLSLLKEPRSVGEGHTRLQDLEAGRTAAPGGGVRRLRALLPHEAVCTENLTPWLRLLPCGDQAGLASLLRHRPTVFGAEYVSLGLLLERGAVSGDRPAVRLVQTATFVVRAPAPPGATGAKPQRGGAAAARVMLEQALRAEVEHACPPAVRSLVYIAEPREEQAAGAAAAGAGEAGSCDGSAGPADGEGSAAAGTCTLPDAAPDAEVAVEQAGSEDEGQPAATQDGQQLALWTVAAGRVQNGPTASRSQAVPRLLMYDTLDLLDVKGWGLHLPLPPPPQRPVGASAAGGSSTLGPAPVTMERFVTGAGMLRGGIVLAVRRSPELQERLQAAAAAVEGGCGGAGASRVAADGGGVCHLAVVCVYQVFPWYIRPWLHTLSVLYDGQPVSLQQHLVSRHVRPATARASPGVLDLCLVMPPSVSELRLRLDFSKAFLTAFEYPPDAHRGFDVPAALVSYLDPLALPTAQWREGGGGEGQPLVSPLLLALQGSGVQQVYTPALLVPLAAPDFSMPYNVICLSSTVLAVYFGATLNLVMRRGSSDATALGASGGTEMEGKEAARRRRLRKALQAVVVVVSFGALALYLDSELREQAEDWLRGLGFEVGSPKPLLGCQAQGTC</sequence>
<keyword evidence="3" id="KW-0732">Signal</keyword>
<protein>
    <recommendedName>
        <fullName evidence="6">GPI transamidase component PIG-T</fullName>
    </recommendedName>
</protein>
<dbReference type="KEGG" id="cre:CHLRE_10g441100v5"/>
<dbReference type="GO" id="GO:0016255">
    <property type="term" value="P:attachment of GPI anchor to protein"/>
    <property type="evidence" value="ECO:0000318"/>
    <property type="project" value="GO_Central"/>
</dbReference>
<name>A0A2K3DAI4_CHLRE</name>
<evidence type="ECO:0000313" key="5">
    <source>
        <dbReference type="Proteomes" id="UP000006906"/>
    </source>
</evidence>
<keyword evidence="2" id="KW-1133">Transmembrane helix</keyword>
<dbReference type="PANTHER" id="PTHR12959:SF11">
    <property type="entry name" value="GPI TRANSAMIDASE COMPONENT PIG-T"/>
    <property type="match status" value="1"/>
</dbReference>
<evidence type="ECO:0000256" key="1">
    <source>
        <dbReference type="SAM" id="MobiDB-lite"/>
    </source>
</evidence>
<feature type="chain" id="PRO_5014421248" description="GPI transamidase component PIG-T" evidence="3">
    <location>
        <begin position="26"/>
        <end position="766"/>
    </location>
</feature>
<dbReference type="FunCoup" id="A0A2K3DAI4">
    <property type="interactions" value="1850"/>
</dbReference>
<feature type="compositionally biased region" description="Low complexity" evidence="1">
    <location>
        <begin position="322"/>
        <end position="333"/>
    </location>
</feature>
<organism evidence="4 5">
    <name type="scientific">Chlamydomonas reinhardtii</name>
    <name type="common">Chlamydomonas smithii</name>
    <dbReference type="NCBI Taxonomy" id="3055"/>
    <lineage>
        <taxon>Eukaryota</taxon>
        <taxon>Viridiplantae</taxon>
        <taxon>Chlorophyta</taxon>
        <taxon>core chlorophytes</taxon>
        <taxon>Chlorophyceae</taxon>
        <taxon>CS clade</taxon>
        <taxon>Chlamydomonadales</taxon>
        <taxon>Chlamydomonadaceae</taxon>
        <taxon>Chlamydomonas</taxon>
    </lineage>
</organism>
<proteinExistence type="predicted"/>
<evidence type="ECO:0000313" key="4">
    <source>
        <dbReference type="EMBL" id="PNW77539.1"/>
    </source>
</evidence>
<dbReference type="GeneID" id="5716150"/>
<feature type="transmembrane region" description="Helical" evidence="2">
    <location>
        <begin position="715"/>
        <end position="732"/>
    </location>
</feature>
<dbReference type="PaxDb" id="3055-EDP05615"/>
<reference evidence="4 5" key="1">
    <citation type="journal article" date="2007" name="Science">
        <title>The Chlamydomonas genome reveals the evolution of key animal and plant functions.</title>
        <authorList>
            <person name="Merchant S.S."/>
            <person name="Prochnik S.E."/>
            <person name="Vallon O."/>
            <person name="Harris E.H."/>
            <person name="Karpowicz S.J."/>
            <person name="Witman G.B."/>
            <person name="Terry A."/>
            <person name="Salamov A."/>
            <person name="Fritz-Laylin L.K."/>
            <person name="Marechal-Drouard L."/>
            <person name="Marshall W.F."/>
            <person name="Qu L.H."/>
            <person name="Nelson D.R."/>
            <person name="Sanderfoot A.A."/>
            <person name="Spalding M.H."/>
            <person name="Kapitonov V.V."/>
            <person name="Ren Q."/>
            <person name="Ferris P."/>
            <person name="Lindquist E."/>
            <person name="Shapiro H."/>
            <person name="Lucas S.M."/>
            <person name="Grimwood J."/>
            <person name="Schmutz J."/>
            <person name="Cardol P."/>
            <person name="Cerutti H."/>
            <person name="Chanfreau G."/>
            <person name="Chen C.L."/>
            <person name="Cognat V."/>
            <person name="Croft M.T."/>
            <person name="Dent R."/>
            <person name="Dutcher S."/>
            <person name="Fernandez E."/>
            <person name="Fukuzawa H."/>
            <person name="Gonzalez-Ballester D."/>
            <person name="Gonzalez-Halphen D."/>
            <person name="Hallmann A."/>
            <person name="Hanikenne M."/>
            <person name="Hippler M."/>
            <person name="Inwood W."/>
            <person name="Jabbari K."/>
            <person name="Kalanon M."/>
            <person name="Kuras R."/>
            <person name="Lefebvre P.A."/>
            <person name="Lemaire S.D."/>
            <person name="Lobanov A.V."/>
            <person name="Lohr M."/>
            <person name="Manuell A."/>
            <person name="Meier I."/>
            <person name="Mets L."/>
            <person name="Mittag M."/>
            <person name="Mittelmeier T."/>
            <person name="Moroney J.V."/>
            <person name="Moseley J."/>
            <person name="Napoli C."/>
            <person name="Nedelcu A.M."/>
            <person name="Niyogi K."/>
            <person name="Novoselov S.V."/>
            <person name="Paulsen I.T."/>
            <person name="Pazour G."/>
            <person name="Purton S."/>
            <person name="Ral J.P."/>
            <person name="Riano-Pachon D.M."/>
            <person name="Riekhof W."/>
            <person name="Rymarquis L."/>
            <person name="Schroda M."/>
            <person name="Stern D."/>
            <person name="Umen J."/>
            <person name="Willows R."/>
            <person name="Wilson N."/>
            <person name="Zimmer S.L."/>
            <person name="Allmer J."/>
            <person name="Balk J."/>
            <person name="Bisova K."/>
            <person name="Chen C.J."/>
            <person name="Elias M."/>
            <person name="Gendler K."/>
            <person name="Hauser C."/>
            <person name="Lamb M.R."/>
            <person name="Ledford H."/>
            <person name="Long J.C."/>
            <person name="Minagawa J."/>
            <person name="Page M.D."/>
            <person name="Pan J."/>
            <person name="Pootakham W."/>
            <person name="Roje S."/>
            <person name="Rose A."/>
            <person name="Stahlberg E."/>
            <person name="Terauchi A.M."/>
            <person name="Yang P."/>
            <person name="Ball S."/>
            <person name="Bowler C."/>
            <person name="Dieckmann C.L."/>
            <person name="Gladyshev V.N."/>
            <person name="Green P."/>
            <person name="Jorgensen R."/>
            <person name="Mayfield S."/>
            <person name="Mueller-Roeber B."/>
            <person name="Rajamani S."/>
            <person name="Sayre R.T."/>
            <person name="Brokstein P."/>
            <person name="Dubchak I."/>
            <person name="Goodstein D."/>
            <person name="Hornick L."/>
            <person name="Huang Y.W."/>
            <person name="Jhaveri J."/>
            <person name="Luo Y."/>
            <person name="Martinez D."/>
            <person name="Ngau W.C."/>
            <person name="Otillar B."/>
            <person name="Poliakov A."/>
            <person name="Porter A."/>
            <person name="Szajkowski L."/>
            <person name="Werner G."/>
            <person name="Zhou K."/>
            <person name="Grigoriev I.V."/>
            <person name="Rokhsar D.S."/>
            <person name="Grossman A.R."/>
        </authorList>
    </citation>
    <scope>NUCLEOTIDE SEQUENCE [LARGE SCALE GENOMIC DNA]</scope>
    <source>
        <strain evidence="5">CC-503</strain>
    </source>
</reference>
<keyword evidence="5" id="KW-1185">Reference proteome</keyword>
<evidence type="ECO:0000256" key="3">
    <source>
        <dbReference type="SAM" id="SignalP"/>
    </source>
</evidence>
<dbReference type="Proteomes" id="UP000006906">
    <property type="component" value="Chromosome 10"/>
</dbReference>
<dbReference type="Gramene" id="PNW77539">
    <property type="protein sequence ID" value="PNW77539"/>
    <property type="gene ID" value="CHLRE_10g441100v5"/>
</dbReference>
<dbReference type="STRING" id="3055.A0A2K3DAI4"/>
<feature type="transmembrane region" description="Helical" evidence="2">
    <location>
        <begin position="661"/>
        <end position="682"/>
    </location>
</feature>
<dbReference type="OrthoDB" id="331263at2759"/>